<evidence type="ECO:0000256" key="3">
    <source>
        <dbReference type="ARBA" id="ARBA00023082"/>
    </source>
</evidence>
<evidence type="ECO:0000313" key="8">
    <source>
        <dbReference type="Proteomes" id="UP001162881"/>
    </source>
</evidence>
<name>A0ABT0BBY9_9SPHN</name>
<proteinExistence type="inferred from homology"/>
<dbReference type="InterPro" id="IPR013325">
    <property type="entry name" value="RNA_pol_sigma_r2"/>
</dbReference>
<evidence type="ECO:0000259" key="5">
    <source>
        <dbReference type="Pfam" id="PF04542"/>
    </source>
</evidence>
<feature type="domain" description="RNA polymerase sigma-70 region 2" evidence="5">
    <location>
        <begin position="14"/>
        <end position="75"/>
    </location>
</feature>
<dbReference type="InterPro" id="IPR013249">
    <property type="entry name" value="RNA_pol_sigma70_r4_t2"/>
</dbReference>
<dbReference type="InterPro" id="IPR007627">
    <property type="entry name" value="RNA_pol_sigma70_r2"/>
</dbReference>
<dbReference type="Pfam" id="PF04542">
    <property type="entry name" value="Sigma70_r2"/>
    <property type="match status" value="1"/>
</dbReference>
<keyword evidence="3" id="KW-0731">Sigma factor</keyword>
<dbReference type="SUPFAM" id="SSF88946">
    <property type="entry name" value="Sigma2 domain of RNA polymerase sigma factors"/>
    <property type="match status" value="1"/>
</dbReference>
<dbReference type="NCBIfam" id="TIGR02937">
    <property type="entry name" value="sigma70-ECF"/>
    <property type="match status" value="1"/>
</dbReference>
<gene>
    <name evidence="7" type="ORF">MTR62_07630</name>
</gene>
<evidence type="ECO:0000256" key="4">
    <source>
        <dbReference type="ARBA" id="ARBA00023163"/>
    </source>
</evidence>
<keyword evidence="4" id="KW-0804">Transcription</keyword>
<dbReference type="SUPFAM" id="SSF88659">
    <property type="entry name" value="Sigma3 and sigma4 domains of RNA polymerase sigma factors"/>
    <property type="match status" value="1"/>
</dbReference>
<comment type="similarity">
    <text evidence="1">Belongs to the sigma-70 factor family. ECF subfamily.</text>
</comment>
<dbReference type="EMBL" id="JALHLF010000020">
    <property type="protein sequence ID" value="MCJ2182561.1"/>
    <property type="molecule type" value="Genomic_DNA"/>
</dbReference>
<sequence>MSEADAIKVFLSAHGALLRYAERLTGSLTDAEDLVQEAWLRFRPKTRSEALEEPVRYLFRIVHNLARDRQRRHGRESRLFAPADADVQRVASPQPSPAMQAEASDELATARRALEALPERTRRAFEMHRFEGRKLVEIAVHLGISKSRASELVIEALEACKSALRRP</sequence>
<evidence type="ECO:0000256" key="1">
    <source>
        <dbReference type="ARBA" id="ARBA00010641"/>
    </source>
</evidence>
<dbReference type="InterPro" id="IPR039425">
    <property type="entry name" value="RNA_pol_sigma-70-like"/>
</dbReference>
<dbReference type="InterPro" id="IPR014284">
    <property type="entry name" value="RNA_pol_sigma-70_dom"/>
</dbReference>
<feature type="domain" description="RNA polymerase sigma factor 70 region 4 type 2" evidence="6">
    <location>
        <begin position="111"/>
        <end position="147"/>
    </location>
</feature>
<evidence type="ECO:0000256" key="2">
    <source>
        <dbReference type="ARBA" id="ARBA00023015"/>
    </source>
</evidence>
<evidence type="ECO:0000313" key="7">
    <source>
        <dbReference type="EMBL" id="MCJ2182561.1"/>
    </source>
</evidence>
<keyword evidence="8" id="KW-1185">Reference proteome</keyword>
<dbReference type="RefSeq" id="WP_244018619.1">
    <property type="nucleotide sequence ID" value="NZ_JALHLF010000020.1"/>
</dbReference>
<evidence type="ECO:0000259" key="6">
    <source>
        <dbReference type="Pfam" id="PF08281"/>
    </source>
</evidence>
<dbReference type="InterPro" id="IPR013324">
    <property type="entry name" value="RNA_pol_sigma_r3/r4-like"/>
</dbReference>
<dbReference type="Gene3D" id="1.10.1740.10">
    <property type="match status" value="1"/>
</dbReference>
<organism evidence="7 8">
    <name type="scientific">Novosphingobium organovorum</name>
    <dbReference type="NCBI Taxonomy" id="2930092"/>
    <lineage>
        <taxon>Bacteria</taxon>
        <taxon>Pseudomonadati</taxon>
        <taxon>Pseudomonadota</taxon>
        <taxon>Alphaproteobacteria</taxon>
        <taxon>Sphingomonadales</taxon>
        <taxon>Sphingomonadaceae</taxon>
        <taxon>Novosphingobium</taxon>
    </lineage>
</organism>
<protein>
    <submittedName>
        <fullName evidence="7">Sigma-70 family RNA polymerase sigma factor</fullName>
    </submittedName>
</protein>
<comment type="caution">
    <text evidence="7">The sequence shown here is derived from an EMBL/GenBank/DDBJ whole genome shotgun (WGS) entry which is preliminary data.</text>
</comment>
<dbReference type="Pfam" id="PF08281">
    <property type="entry name" value="Sigma70_r4_2"/>
    <property type="match status" value="1"/>
</dbReference>
<dbReference type="Gene3D" id="1.10.10.10">
    <property type="entry name" value="Winged helix-like DNA-binding domain superfamily/Winged helix DNA-binding domain"/>
    <property type="match status" value="1"/>
</dbReference>
<reference evidence="7" key="1">
    <citation type="submission" date="2022-03" db="EMBL/GenBank/DDBJ databases">
        <title>Identification of a novel bacterium isolated from mangrove sediments.</title>
        <authorList>
            <person name="Pan X."/>
        </authorList>
    </citation>
    <scope>NUCLEOTIDE SEQUENCE</scope>
    <source>
        <strain evidence="7">B1949</strain>
    </source>
</reference>
<dbReference type="PANTHER" id="PTHR43133:SF63">
    <property type="entry name" value="RNA POLYMERASE SIGMA FACTOR FECI-RELATED"/>
    <property type="match status" value="1"/>
</dbReference>
<dbReference type="InterPro" id="IPR036388">
    <property type="entry name" value="WH-like_DNA-bd_sf"/>
</dbReference>
<accession>A0ABT0BBY9</accession>
<dbReference type="Proteomes" id="UP001162881">
    <property type="component" value="Unassembled WGS sequence"/>
</dbReference>
<keyword evidence="2" id="KW-0805">Transcription regulation</keyword>
<dbReference type="PANTHER" id="PTHR43133">
    <property type="entry name" value="RNA POLYMERASE ECF-TYPE SIGMA FACTO"/>
    <property type="match status" value="1"/>
</dbReference>